<reference evidence="1" key="1">
    <citation type="submission" date="2020-11" db="EMBL/GenBank/DDBJ databases">
        <title>Azospira restricta DSM 18626 genome sequence.</title>
        <authorList>
            <person name="Moe W.M."/>
        </authorList>
    </citation>
    <scope>NUCLEOTIDE SEQUENCE</scope>
    <source>
        <strain evidence="1">DSM 18626</strain>
    </source>
</reference>
<evidence type="ECO:0000313" key="1">
    <source>
        <dbReference type="EMBL" id="QRJ62520.1"/>
    </source>
</evidence>
<dbReference type="RefSeq" id="WP_203386052.1">
    <property type="nucleotide sequence ID" value="NZ_CP064781.1"/>
</dbReference>
<sequence>MAKEALMKFLGTGMVVLPAIMAVGTGSLDAVAMTLFPLLMLMLSVLMVNPDDPIGDKLKAEAREKDEPPQ</sequence>
<organism evidence="1 2">
    <name type="scientific">Azospira restricta</name>
    <dbReference type="NCBI Taxonomy" id="404405"/>
    <lineage>
        <taxon>Bacteria</taxon>
        <taxon>Pseudomonadati</taxon>
        <taxon>Pseudomonadota</taxon>
        <taxon>Betaproteobacteria</taxon>
        <taxon>Rhodocyclales</taxon>
        <taxon>Rhodocyclaceae</taxon>
        <taxon>Azospira</taxon>
    </lineage>
</organism>
<dbReference type="EMBL" id="CP064781">
    <property type="protein sequence ID" value="QRJ62520.1"/>
    <property type="molecule type" value="Genomic_DNA"/>
</dbReference>
<proteinExistence type="predicted"/>
<protein>
    <submittedName>
        <fullName evidence="1">Uncharacterized protein</fullName>
    </submittedName>
</protein>
<dbReference type="AlphaFoldDB" id="A0A974PW37"/>
<name>A0A974PW37_9RHOO</name>
<dbReference type="Proteomes" id="UP000663444">
    <property type="component" value="Chromosome"/>
</dbReference>
<evidence type="ECO:0000313" key="2">
    <source>
        <dbReference type="Proteomes" id="UP000663444"/>
    </source>
</evidence>
<dbReference type="KEGG" id="ares:IWH25_12090"/>
<gene>
    <name evidence="1" type="ORF">IWH25_12090</name>
</gene>
<accession>A0A974PW37</accession>
<keyword evidence="2" id="KW-1185">Reference proteome</keyword>